<accession>A0ABP7NJT6</accession>
<dbReference type="RefSeq" id="WP_344779813.1">
    <property type="nucleotide sequence ID" value="NZ_BAAAZW010000001.1"/>
</dbReference>
<evidence type="ECO:0000256" key="1">
    <source>
        <dbReference type="SAM" id="Phobius"/>
    </source>
</evidence>
<proteinExistence type="predicted"/>
<evidence type="ECO:0000313" key="2">
    <source>
        <dbReference type="EMBL" id="GAA3948815.1"/>
    </source>
</evidence>
<keyword evidence="1" id="KW-0812">Transmembrane</keyword>
<sequence length="59" mass="5688">MNTAAIGLIGGLLLALAAITGGLGGLVLALVLGAVGLVAGLHIDGTIDLRAVARSRNRG</sequence>
<keyword evidence="1" id="KW-0472">Membrane</keyword>
<dbReference type="EMBL" id="BAAAZW010000001">
    <property type="protein sequence ID" value="GAA3948815.1"/>
    <property type="molecule type" value="Genomic_DNA"/>
</dbReference>
<dbReference type="Proteomes" id="UP001418444">
    <property type="component" value="Unassembled WGS sequence"/>
</dbReference>
<protein>
    <recommendedName>
        <fullName evidence="4">DUF2273 domain-containing protein</fullName>
    </recommendedName>
</protein>
<keyword evidence="1" id="KW-1133">Transmembrane helix</keyword>
<evidence type="ECO:0000313" key="3">
    <source>
        <dbReference type="Proteomes" id="UP001418444"/>
    </source>
</evidence>
<evidence type="ECO:0008006" key="4">
    <source>
        <dbReference type="Google" id="ProtNLM"/>
    </source>
</evidence>
<reference evidence="3" key="1">
    <citation type="journal article" date="2019" name="Int. J. Syst. Evol. Microbiol.">
        <title>The Global Catalogue of Microorganisms (GCM) 10K type strain sequencing project: providing services to taxonomists for standard genome sequencing and annotation.</title>
        <authorList>
            <consortium name="The Broad Institute Genomics Platform"/>
            <consortium name="The Broad Institute Genome Sequencing Center for Infectious Disease"/>
            <person name="Wu L."/>
            <person name="Ma J."/>
        </authorList>
    </citation>
    <scope>NUCLEOTIDE SEQUENCE [LARGE SCALE GENOMIC DNA]</scope>
    <source>
        <strain evidence="3">JCM 16923</strain>
    </source>
</reference>
<keyword evidence="3" id="KW-1185">Reference proteome</keyword>
<feature type="transmembrane region" description="Helical" evidence="1">
    <location>
        <begin position="27"/>
        <end position="47"/>
    </location>
</feature>
<organism evidence="2 3">
    <name type="scientific">Gordonia caeni</name>
    <dbReference type="NCBI Taxonomy" id="1007097"/>
    <lineage>
        <taxon>Bacteria</taxon>
        <taxon>Bacillati</taxon>
        <taxon>Actinomycetota</taxon>
        <taxon>Actinomycetes</taxon>
        <taxon>Mycobacteriales</taxon>
        <taxon>Gordoniaceae</taxon>
        <taxon>Gordonia</taxon>
    </lineage>
</organism>
<comment type="caution">
    <text evidence="2">The sequence shown here is derived from an EMBL/GenBank/DDBJ whole genome shotgun (WGS) entry which is preliminary data.</text>
</comment>
<gene>
    <name evidence="2" type="ORF">GCM10022231_02720</name>
</gene>
<name>A0ABP7NJT6_9ACTN</name>